<reference evidence="2 3" key="1">
    <citation type="submission" date="2024-06" db="EMBL/GenBank/DDBJ databases">
        <title>A chromosome level genome sequence of Diviner's sage (Salvia divinorum).</title>
        <authorList>
            <person name="Ford S.A."/>
            <person name="Ro D.-K."/>
            <person name="Ness R.W."/>
            <person name="Phillips M.A."/>
        </authorList>
    </citation>
    <scope>NUCLEOTIDE SEQUENCE [LARGE SCALE GENOMIC DNA]</scope>
    <source>
        <strain evidence="2">SAF-2024a</strain>
        <tissue evidence="2">Leaf</tissue>
    </source>
</reference>
<evidence type="ECO:0000259" key="1">
    <source>
        <dbReference type="Pfam" id="PF03478"/>
    </source>
</evidence>
<feature type="domain" description="KIB1-4 beta-propeller" evidence="1">
    <location>
        <begin position="9"/>
        <end position="86"/>
    </location>
</feature>
<dbReference type="InterPro" id="IPR005174">
    <property type="entry name" value="KIB1-4_b-propeller"/>
</dbReference>
<protein>
    <recommendedName>
        <fullName evidence="1">KIB1-4 beta-propeller domain-containing protein</fullName>
    </recommendedName>
</protein>
<name>A0ABD1IEW9_SALDI</name>
<dbReference type="Proteomes" id="UP001567538">
    <property type="component" value="Unassembled WGS sequence"/>
</dbReference>
<comment type="caution">
    <text evidence="2">The sequence shown here is derived from an EMBL/GenBank/DDBJ whole genome shotgun (WGS) entry which is preliminary data.</text>
</comment>
<dbReference type="EMBL" id="JBEAFC010000002">
    <property type="protein sequence ID" value="KAL1566078.1"/>
    <property type="molecule type" value="Genomic_DNA"/>
</dbReference>
<keyword evidence="3" id="KW-1185">Reference proteome</keyword>
<gene>
    <name evidence="2" type="ORF">AAHA92_01725</name>
</gene>
<dbReference type="AlphaFoldDB" id="A0ABD1IEW9"/>
<accession>A0ABD1IEW9</accession>
<dbReference type="PANTHER" id="PTHR44259">
    <property type="entry name" value="OS07G0183000 PROTEIN-RELATED"/>
    <property type="match status" value="1"/>
</dbReference>
<dbReference type="InterPro" id="IPR050942">
    <property type="entry name" value="F-box_BR-signaling"/>
</dbReference>
<dbReference type="PANTHER" id="PTHR44259:SF15">
    <property type="entry name" value="F-BOX PROTEIN KIB2-RELATED"/>
    <property type="match status" value="1"/>
</dbReference>
<dbReference type="Pfam" id="PF03478">
    <property type="entry name" value="Beta-prop_KIB1-4"/>
    <property type="match status" value="1"/>
</dbReference>
<evidence type="ECO:0000313" key="2">
    <source>
        <dbReference type="EMBL" id="KAL1566078.1"/>
    </source>
</evidence>
<evidence type="ECO:0000313" key="3">
    <source>
        <dbReference type="Proteomes" id="UP001567538"/>
    </source>
</evidence>
<sequence length="118" mass="13098">MAAPLVCPYRTMGFRVFRADVRGGGGGGEWADVEGLGDHAMFLGGNETAVVPAVDLMKKNAIYFTDDYWERIDEDYSYGGHDVGVFCMGDSRFEEVLDFEMDKINPPPFWITLPSTST</sequence>
<proteinExistence type="predicted"/>
<organism evidence="2 3">
    <name type="scientific">Salvia divinorum</name>
    <name type="common">Maria pastora</name>
    <name type="synonym">Diviner's sage</name>
    <dbReference type="NCBI Taxonomy" id="28513"/>
    <lineage>
        <taxon>Eukaryota</taxon>
        <taxon>Viridiplantae</taxon>
        <taxon>Streptophyta</taxon>
        <taxon>Embryophyta</taxon>
        <taxon>Tracheophyta</taxon>
        <taxon>Spermatophyta</taxon>
        <taxon>Magnoliopsida</taxon>
        <taxon>eudicotyledons</taxon>
        <taxon>Gunneridae</taxon>
        <taxon>Pentapetalae</taxon>
        <taxon>asterids</taxon>
        <taxon>lamiids</taxon>
        <taxon>Lamiales</taxon>
        <taxon>Lamiaceae</taxon>
        <taxon>Nepetoideae</taxon>
        <taxon>Mentheae</taxon>
        <taxon>Salviinae</taxon>
        <taxon>Salvia</taxon>
        <taxon>Salvia subgen. Calosphace</taxon>
    </lineage>
</organism>